<dbReference type="Proteomes" id="UP000323963">
    <property type="component" value="Segment"/>
</dbReference>
<name>A0A5B9MWC7_9CAUD</name>
<reference evidence="1 2" key="1">
    <citation type="submission" date="2019-04" db="EMBL/GenBank/DDBJ databases">
        <authorList>
            <person name="Chronis J.D."/>
            <person name="Sharma R."/>
            <person name="Thurgood T.L."/>
            <person name="Hoffmann C."/>
            <person name="Kruger J.L."/>
            <person name="Loertscher E."/>
            <person name="Arens D.K."/>
            <person name="Johnson L."/>
            <person name="Thompson D.W."/>
            <person name="Walker J."/>
            <person name="Casjens S."/>
            <person name="Grose J.H."/>
        </authorList>
    </citation>
    <scope>NUCLEOTIDE SEQUENCE [LARGE SCALE GENOMIC DNA]</scope>
</reference>
<dbReference type="SUPFAM" id="SSF48452">
    <property type="entry name" value="TPR-like"/>
    <property type="match status" value="1"/>
</dbReference>
<accession>A0A5B9MWC7</accession>
<organism evidence="1 2">
    <name type="scientific">Klebsiella phage vB_Kpn_Chronis</name>
    <dbReference type="NCBI Taxonomy" id="2591378"/>
    <lineage>
        <taxon>Viruses</taxon>
        <taxon>Duplodnaviria</taxon>
        <taxon>Heunggongvirae</taxon>
        <taxon>Uroviricota</taxon>
        <taxon>Caudoviricetes</taxon>
    </lineage>
</organism>
<dbReference type="InterPro" id="IPR011990">
    <property type="entry name" value="TPR-like_helical_dom_sf"/>
</dbReference>
<dbReference type="EMBL" id="MN013086">
    <property type="protein sequence ID" value="QEG04455.1"/>
    <property type="molecule type" value="Genomic_DNA"/>
</dbReference>
<keyword evidence="2" id="KW-1185">Reference proteome</keyword>
<protein>
    <submittedName>
        <fullName evidence="1">Uncharacterized protein</fullName>
    </submittedName>
</protein>
<gene>
    <name evidence="1" type="ORF">CHRON_57</name>
</gene>
<evidence type="ECO:0000313" key="2">
    <source>
        <dbReference type="Proteomes" id="UP000323963"/>
    </source>
</evidence>
<dbReference type="Gene3D" id="1.25.40.10">
    <property type="entry name" value="Tetratricopeptide repeat domain"/>
    <property type="match status" value="1"/>
</dbReference>
<proteinExistence type="predicted"/>
<sequence>MAAPKLKTNDIIRDLKPSLEAGRLLMSDFEKQTMLRQVRSIPSRYQSLALEGMIHFLDGKNRLGTESLERSLELCPSDDVTWTNYAAILNQKGLYTQAEGLFQRAILQCVPRMFEQALLFGAFWGDMEMMTKALTMIEKYDCEITFGESALNTFKNMKNFDEKLRQDIKNAASVVRNIAEEFGLVCTRSHVEDDGFGELAFTCEICVDDVDTLMNLNSRVIEDMVSQGYESSRCVAYFESAGDL</sequence>
<evidence type="ECO:0000313" key="1">
    <source>
        <dbReference type="EMBL" id="QEG04455.1"/>
    </source>
</evidence>